<feature type="region of interest" description="Disordered" evidence="1">
    <location>
        <begin position="1"/>
        <end position="54"/>
    </location>
</feature>
<protein>
    <submittedName>
        <fullName evidence="2">Uncharacterized protein</fullName>
    </submittedName>
</protein>
<evidence type="ECO:0000313" key="2">
    <source>
        <dbReference type="EMBL" id="TQL50995.1"/>
    </source>
</evidence>
<evidence type="ECO:0000256" key="1">
    <source>
        <dbReference type="SAM" id="MobiDB-lite"/>
    </source>
</evidence>
<name>A0A542YSB7_9MICO</name>
<sequence>MTENARPSTGDPVVDEAMAEFDEHAGGSLQDRVAAATEAHRRLQQRLADPGTGG</sequence>
<dbReference type="Proteomes" id="UP000319516">
    <property type="component" value="Unassembled WGS sequence"/>
</dbReference>
<proteinExistence type="predicted"/>
<accession>A0A542YSB7</accession>
<dbReference type="AlphaFoldDB" id="A0A542YSB7"/>
<organism evidence="2 3">
    <name type="scientific">Ornithinicoccus hortensis</name>
    <dbReference type="NCBI Taxonomy" id="82346"/>
    <lineage>
        <taxon>Bacteria</taxon>
        <taxon>Bacillati</taxon>
        <taxon>Actinomycetota</taxon>
        <taxon>Actinomycetes</taxon>
        <taxon>Micrococcales</taxon>
        <taxon>Intrasporangiaceae</taxon>
        <taxon>Ornithinicoccus</taxon>
    </lineage>
</organism>
<comment type="caution">
    <text evidence="2">The sequence shown here is derived from an EMBL/GenBank/DDBJ whole genome shotgun (WGS) entry which is preliminary data.</text>
</comment>
<evidence type="ECO:0000313" key="3">
    <source>
        <dbReference type="Proteomes" id="UP000319516"/>
    </source>
</evidence>
<dbReference type="RefSeq" id="WP_153390348.1">
    <property type="nucleotide sequence ID" value="NZ_BAAAIK010000007.1"/>
</dbReference>
<keyword evidence="3" id="KW-1185">Reference proteome</keyword>
<dbReference type="EMBL" id="VFOP01000001">
    <property type="protein sequence ID" value="TQL50995.1"/>
    <property type="molecule type" value="Genomic_DNA"/>
</dbReference>
<reference evidence="2 3" key="1">
    <citation type="submission" date="2019-06" db="EMBL/GenBank/DDBJ databases">
        <title>Sequencing the genomes of 1000 actinobacteria strains.</title>
        <authorList>
            <person name="Klenk H.-P."/>
        </authorList>
    </citation>
    <scope>NUCLEOTIDE SEQUENCE [LARGE SCALE GENOMIC DNA]</scope>
    <source>
        <strain evidence="2 3">DSM 12335</strain>
    </source>
</reference>
<gene>
    <name evidence="2" type="ORF">FB467_2128</name>
</gene>